<proteinExistence type="inferred from homology"/>
<keyword evidence="2" id="KW-0560">Oxidoreductase</keyword>
<dbReference type="AlphaFoldDB" id="A0A438BFE7"/>
<dbReference type="SUPFAM" id="SSF51735">
    <property type="entry name" value="NAD(P)-binding Rossmann-fold domains"/>
    <property type="match status" value="1"/>
</dbReference>
<dbReference type="OrthoDB" id="5242868at2"/>
<evidence type="ECO:0000313" key="3">
    <source>
        <dbReference type="EMBL" id="RVW09714.1"/>
    </source>
</evidence>
<dbReference type="InterPro" id="IPR036291">
    <property type="entry name" value="NAD(P)-bd_dom_sf"/>
</dbReference>
<dbReference type="InterPro" id="IPR020904">
    <property type="entry name" value="Sc_DH/Rdtase_CS"/>
</dbReference>
<comment type="caution">
    <text evidence="3">The sequence shown here is derived from an EMBL/GenBank/DDBJ whole genome shotgun (WGS) entry which is preliminary data.</text>
</comment>
<dbReference type="EMBL" id="RKLP01000004">
    <property type="protein sequence ID" value="RVW09714.1"/>
    <property type="molecule type" value="Genomic_DNA"/>
</dbReference>
<evidence type="ECO:0000256" key="2">
    <source>
        <dbReference type="ARBA" id="ARBA00023002"/>
    </source>
</evidence>
<dbReference type="PANTHER" id="PTHR24321:SF8">
    <property type="entry name" value="ESTRADIOL 17-BETA-DEHYDROGENASE 8-RELATED"/>
    <property type="match status" value="1"/>
</dbReference>
<reference evidence="3 4" key="1">
    <citation type="submission" date="2018-11" db="EMBL/GenBank/DDBJ databases">
        <title>Rhodococcus spongicola sp. nov. and Rhodococcus xishaensis sp. nov. from marine sponges.</title>
        <authorList>
            <person name="Li L."/>
            <person name="Lin H.W."/>
        </authorList>
    </citation>
    <scope>NUCLEOTIDE SEQUENCE [LARGE SCALE GENOMIC DNA]</scope>
    <source>
        <strain evidence="3 4">CCTCC AB2014297</strain>
    </source>
</reference>
<name>A0A438BFE7_9NOCA</name>
<evidence type="ECO:0000256" key="1">
    <source>
        <dbReference type="ARBA" id="ARBA00006484"/>
    </source>
</evidence>
<dbReference type="RefSeq" id="WP_127915850.1">
    <property type="nucleotide sequence ID" value="NZ_RKLP01000004.1"/>
</dbReference>
<dbReference type="Pfam" id="PF13561">
    <property type="entry name" value="adh_short_C2"/>
    <property type="match status" value="1"/>
</dbReference>
<dbReference type="Gene3D" id="3.40.50.720">
    <property type="entry name" value="NAD(P)-binding Rossmann-like Domain"/>
    <property type="match status" value="1"/>
</dbReference>
<dbReference type="GO" id="GO:0016491">
    <property type="term" value="F:oxidoreductase activity"/>
    <property type="evidence" value="ECO:0007669"/>
    <property type="project" value="UniProtKB-KW"/>
</dbReference>
<protein>
    <submittedName>
        <fullName evidence="3">SDR family oxidoreductase</fullName>
    </submittedName>
</protein>
<dbReference type="FunFam" id="3.40.50.720:FF:000084">
    <property type="entry name" value="Short-chain dehydrogenase reductase"/>
    <property type="match status" value="1"/>
</dbReference>
<dbReference type="PRINTS" id="PR00080">
    <property type="entry name" value="SDRFAMILY"/>
</dbReference>
<dbReference type="PROSITE" id="PS00061">
    <property type="entry name" value="ADH_SHORT"/>
    <property type="match status" value="1"/>
</dbReference>
<evidence type="ECO:0000313" key="4">
    <source>
        <dbReference type="Proteomes" id="UP000286208"/>
    </source>
</evidence>
<dbReference type="PANTHER" id="PTHR24321">
    <property type="entry name" value="DEHYDROGENASES, SHORT CHAIN"/>
    <property type="match status" value="1"/>
</dbReference>
<dbReference type="InterPro" id="IPR002347">
    <property type="entry name" value="SDR_fam"/>
</dbReference>
<dbReference type="Proteomes" id="UP000286208">
    <property type="component" value="Unassembled WGS sequence"/>
</dbReference>
<sequence>MLNNIAERTWSPLPRPGTRVLLTGAAGGLGQALSAALLEVGAHVVGIDRVSETTAEGQVIIEADLTKGDEVGKAVADAAERLGGIDSFVGAAGVVDTIHRAAAFPGEAFQADVDVNLTGQFRVAQAAYPYLREAENAAITFVTSQAGLDGLPGQASYAAAKAGLVGLTATLATEWVSDGIRVNAVAPGLFDTPKVLAMPATARERMLAGVPMHRTGTLDEVVGPILFLLSPAAGYITGRTLRLDGGAGLALTGLFR</sequence>
<comment type="similarity">
    <text evidence="1">Belongs to the short-chain dehydrogenases/reductases (SDR) family.</text>
</comment>
<accession>A0A438BFE7</accession>
<dbReference type="PRINTS" id="PR00081">
    <property type="entry name" value="GDHRDH"/>
</dbReference>
<gene>
    <name evidence="3" type="ORF">EGT67_09645</name>
</gene>
<organism evidence="3 4">
    <name type="scientific">Prescottella agglutinans</name>
    <dbReference type="NCBI Taxonomy" id="1644129"/>
    <lineage>
        <taxon>Bacteria</taxon>
        <taxon>Bacillati</taxon>
        <taxon>Actinomycetota</taxon>
        <taxon>Actinomycetes</taxon>
        <taxon>Mycobacteriales</taxon>
        <taxon>Nocardiaceae</taxon>
        <taxon>Prescottella</taxon>
    </lineage>
</organism>
<keyword evidence="4" id="KW-1185">Reference proteome</keyword>